<proteinExistence type="predicted"/>
<evidence type="ECO:0008006" key="4">
    <source>
        <dbReference type="Google" id="ProtNLM"/>
    </source>
</evidence>
<dbReference type="InterPro" id="IPR028994">
    <property type="entry name" value="Integrin_alpha_N"/>
</dbReference>
<dbReference type="PROSITE" id="PS51257">
    <property type="entry name" value="PROKAR_LIPOPROTEIN"/>
    <property type="match status" value="1"/>
</dbReference>
<gene>
    <name evidence="2" type="ORF">DB30_03872</name>
</gene>
<evidence type="ECO:0000256" key="1">
    <source>
        <dbReference type="SAM" id="MobiDB-lite"/>
    </source>
</evidence>
<dbReference type="PANTHER" id="PTHR46580:SF2">
    <property type="entry name" value="MAM DOMAIN-CONTAINING PROTEIN"/>
    <property type="match status" value="1"/>
</dbReference>
<feature type="region of interest" description="Disordered" evidence="1">
    <location>
        <begin position="18"/>
        <end position="82"/>
    </location>
</feature>
<dbReference type="PANTHER" id="PTHR46580">
    <property type="entry name" value="SENSOR KINASE-RELATED"/>
    <property type="match status" value="1"/>
</dbReference>
<evidence type="ECO:0000313" key="2">
    <source>
        <dbReference type="EMBL" id="KIG19316.1"/>
    </source>
</evidence>
<dbReference type="AlphaFoldDB" id="A0A0C2D859"/>
<comment type="caution">
    <text evidence="2">The sequence shown here is derived from an EMBL/GenBank/DDBJ whole genome shotgun (WGS) entry which is preliminary data.</text>
</comment>
<name>A0A0C2D859_9BACT</name>
<reference evidence="2 3" key="1">
    <citation type="submission" date="2014-12" db="EMBL/GenBank/DDBJ databases">
        <title>Genome assembly of Enhygromyxa salina DSM 15201.</title>
        <authorList>
            <person name="Sharma G."/>
            <person name="Subramanian S."/>
        </authorList>
    </citation>
    <scope>NUCLEOTIDE SEQUENCE [LARGE SCALE GENOMIC DNA]</scope>
    <source>
        <strain evidence="2 3">DSM 15201</strain>
    </source>
</reference>
<evidence type="ECO:0000313" key="3">
    <source>
        <dbReference type="Proteomes" id="UP000031599"/>
    </source>
</evidence>
<dbReference type="EMBL" id="JMCC02000003">
    <property type="protein sequence ID" value="KIG19316.1"/>
    <property type="molecule type" value="Genomic_DNA"/>
</dbReference>
<accession>A0A0C2D859</accession>
<sequence length="464" mass="48729">MRAGSALGAALALGACGDDAITPVDDGAPETSDGTPTADSVDWSDDYGDHGDYDDYGDWNDDYSDDPDPDGPDGPWDSDYGDDDYWTPECYTDEDCGPGAQCIENYCSPLSQCQYSMDCEFNEFCDEQGLCVGVDLPAQCQGPAFQSIPLPPEAAEGVVALSFVDLDGDDVKELVLLRSDAIVAVHVEAVHAVTTAYVGLAVNGIAAADLDEDGRPDVIATSSTKQNARVFYNDGFGALLDSVPGPLMRLDLGHGIDWPGGGVHELLARNQAQEAVVLSDVAQLMPQIEALEFGVVEALGTADFDDDSLADIIALQGCAPLISYQAGELSAFEALGPPGTCALGLGDVDGDPLPDIVVTRADVTLSVVNMYSSMVGSPRAVGLYGSYSAVQPTTYGNRPYAVLAQSGGELDYVWADQGFSWCRSTLPAPPILRFAAGDSDGDGRDEIATLDPSGVVQLWSYGQP</sequence>
<feature type="compositionally biased region" description="Acidic residues" evidence="1">
    <location>
        <begin position="54"/>
        <end position="71"/>
    </location>
</feature>
<organism evidence="2 3">
    <name type="scientific">Enhygromyxa salina</name>
    <dbReference type="NCBI Taxonomy" id="215803"/>
    <lineage>
        <taxon>Bacteria</taxon>
        <taxon>Pseudomonadati</taxon>
        <taxon>Myxococcota</taxon>
        <taxon>Polyangia</taxon>
        <taxon>Nannocystales</taxon>
        <taxon>Nannocystaceae</taxon>
        <taxon>Enhygromyxa</taxon>
    </lineage>
</organism>
<dbReference type="Proteomes" id="UP000031599">
    <property type="component" value="Unassembled WGS sequence"/>
</dbReference>
<protein>
    <recommendedName>
        <fullName evidence="4">FG-GAP repeat protein</fullName>
    </recommendedName>
</protein>
<dbReference type="SUPFAM" id="SSF69318">
    <property type="entry name" value="Integrin alpha N-terminal domain"/>
    <property type="match status" value="1"/>
</dbReference>